<name>A0A7H1J6N6_9GAMM</name>
<dbReference type="AlphaFoldDB" id="A0A7H1J6N6"/>
<accession>A0A7H1J6N6</accession>
<evidence type="ECO:0008006" key="3">
    <source>
        <dbReference type="Google" id="ProtNLM"/>
    </source>
</evidence>
<sequence>MSKHSIYSSYRETLIEHLFISELLKISWKMGDCSLEVAKPEVDNSGYDLIVEREGVVRHIQLKSSYLGGRTSTQKVHTKLSNKPAGCVIWLYFDESTLDLGPFLYFGGRANEPLPSLVEAKIARHTKGDHDGYKAERPMIREINKGMFSKYSSIVDLYNVLFDVSDLHE</sequence>
<dbReference type="InterPro" id="IPR011856">
    <property type="entry name" value="tRNA_endonuc-like_dom_sf"/>
</dbReference>
<keyword evidence="2" id="KW-1185">Reference proteome</keyword>
<dbReference type="Gene3D" id="3.40.1350.10">
    <property type="match status" value="1"/>
</dbReference>
<proteinExistence type="predicted"/>
<dbReference type="Proteomes" id="UP000516370">
    <property type="component" value="Chromosome"/>
</dbReference>
<reference evidence="1 2" key="1">
    <citation type="submission" date="2020-09" db="EMBL/GenBank/DDBJ databases">
        <title>Complete genome sequence of an Arctic sea ice bacterium Marinomonas arctica BSI20414.</title>
        <authorList>
            <person name="Liao L."/>
            <person name="Chen B."/>
        </authorList>
    </citation>
    <scope>NUCLEOTIDE SEQUENCE [LARGE SCALE GENOMIC DNA]</scope>
    <source>
        <strain evidence="1 2">BSI20414</strain>
    </source>
</reference>
<evidence type="ECO:0000313" key="1">
    <source>
        <dbReference type="EMBL" id="QNT06152.1"/>
    </source>
</evidence>
<protein>
    <recommendedName>
        <fullName evidence="3">PD(D/E)XK endonuclease domain-containing protein</fullName>
    </recommendedName>
</protein>
<gene>
    <name evidence="1" type="ORF">IBG28_00365</name>
</gene>
<evidence type="ECO:0000313" key="2">
    <source>
        <dbReference type="Proteomes" id="UP000516370"/>
    </source>
</evidence>
<dbReference type="EMBL" id="CP061081">
    <property type="protein sequence ID" value="QNT06152.1"/>
    <property type="molecule type" value="Genomic_DNA"/>
</dbReference>
<dbReference type="OrthoDB" id="5917942at2"/>
<dbReference type="RefSeq" id="WP_111605720.1">
    <property type="nucleotide sequence ID" value="NZ_BMLJ01000002.1"/>
</dbReference>
<organism evidence="1 2">
    <name type="scientific">Marinomonas arctica</name>
    <dbReference type="NCBI Taxonomy" id="383750"/>
    <lineage>
        <taxon>Bacteria</taxon>
        <taxon>Pseudomonadati</taxon>
        <taxon>Pseudomonadota</taxon>
        <taxon>Gammaproteobacteria</taxon>
        <taxon>Oceanospirillales</taxon>
        <taxon>Oceanospirillaceae</taxon>
        <taxon>Marinomonas</taxon>
    </lineage>
</organism>
<dbReference type="GO" id="GO:0003676">
    <property type="term" value="F:nucleic acid binding"/>
    <property type="evidence" value="ECO:0007669"/>
    <property type="project" value="InterPro"/>
</dbReference>
<dbReference type="KEGG" id="mard:IBG28_00365"/>